<keyword evidence="2" id="KW-1185">Reference proteome</keyword>
<accession>A0ACC2PRZ7</accession>
<evidence type="ECO:0000313" key="2">
    <source>
        <dbReference type="Proteomes" id="UP001239111"/>
    </source>
</evidence>
<organism evidence="1 2">
    <name type="scientific">Eretmocerus hayati</name>
    <dbReference type="NCBI Taxonomy" id="131215"/>
    <lineage>
        <taxon>Eukaryota</taxon>
        <taxon>Metazoa</taxon>
        <taxon>Ecdysozoa</taxon>
        <taxon>Arthropoda</taxon>
        <taxon>Hexapoda</taxon>
        <taxon>Insecta</taxon>
        <taxon>Pterygota</taxon>
        <taxon>Neoptera</taxon>
        <taxon>Endopterygota</taxon>
        <taxon>Hymenoptera</taxon>
        <taxon>Apocrita</taxon>
        <taxon>Proctotrupomorpha</taxon>
        <taxon>Chalcidoidea</taxon>
        <taxon>Aphelinidae</taxon>
        <taxon>Aphelininae</taxon>
        <taxon>Eretmocerus</taxon>
    </lineage>
</organism>
<reference evidence="1" key="1">
    <citation type="submission" date="2023-04" db="EMBL/GenBank/DDBJ databases">
        <title>A chromosome-level genome assembly of the parasitoid wasp Eretmocerus hayati.</title>
        <authorList>
            <person name="Zhong Y."/>
            <person name="Liu S."/>
            <person name="Liu Y."/>
        </authorList>
    </citation>
    <scope>NUCLEOTIDE SEQUENCE</scope>
    <source>
        <strain evidence="1">ZJU_SS_LIU_2023</strain>
    </source>
</reference>
<protein>
    <submittedName>
        <fullName evidence="1">Uncharacterized protein</fullName>
    </submittedName>
</protein>
<proteinExistence type="predicted"/>
<name>A0ACC2PRZ7_9HYME</name>
<evidence type="ECO:0000313" key="1">
    <source>
        <dbReference type="EMBL" id="KAJ8686099.1"/>
    </source>
</evidence>
<dbReference type="Proteomes" id="UP001239111">
    <property type="component" value="Chromosome 1"/>
</dbReference>
<gene>
    <name evidence="1" type="ORF">QAD02_021893</name>
</gene>
<dbReference type="EMBL" id="CM056741">
    <property type="protein sequence ID" value="KAJ8686099.1"/>
    <property type="molecule type" value="Genomic_DNA"/>
</dbReference>
<sequence length="341" mass="37918">MSLTINLLQAMPPKRKVIEHQGSDEEIDVVNIDDTCERATSAMDEIARTATKQLGILTANTRKSSRRVANAGPNSTDVILTSTPKGNLTAPSIKKKIQKNEPSAAIAKYGEVKLTKETRGAMNLNNLQEEVLKNAESAQNSPPTVKAMQEQLSGKELADRGYAVRTLEHLQRSTRQSQIDQFPWNNNLEARMLGTIRSAPEPFSACRAAREQSAAKELAARGCAVRVLDALSKFSQGLDQPSQDTGSRNQAEVVDMNMKLAAIDLTVPRHNLNPVDMRSKLQINQLPRIVSASEFLIYRRRINTLHNRRILDKPGMFIQLDRFERRKGQLTLVPTTTTVLD</sequence>
<comment type="caution">
    <text evidence="1">The sequence shown here is derived from an EMBL/GenBank/DDBJ whole genome shotgun (WGS) entry which is preliminary data.</text>
</comment>